<feature type="transmembrane region" description="Helical" evidence="1">
    <location>
        <begin position="79"/>
        <end position="96"/>
    </location>
</feature>
<keyword evidence="3" id="KW-0012">Acyltransferase</keyword>
<dbReference type="PANTHER" id="PTHR23028">
    <property type="entry name" value="ACETYLTRANSFERASE"/>
    <property type="match status" value="1"/>
</dbReference>
<dbReference type="InterPro" id="IPR050879">
    <property type="entry name" value="Acyltransferase_3"/>
</dbReference>
<keyword evidence="4" id="KW-1185">Reference proteome</keyword>
<dbReference type="EMBL" id="SDMR01000011">
    <property type="protein sequence ID" value="TBT94658.1"/>
    <property type="molecule type" value="Genomic_DNA"/>
</dbReference>
<name>A0A4Q9KJT6_PROTD</name>
<dbReference type="GO" id="GO:0016747">
    <property type="term" value="F:acyltransferase activity, transferring groups other than amino-acyl groups"/>
    <property type="evidence" value="ECO:0007669"/>
    <property type="project" value="InterPro"/>
</dbReference>
<keyword evidence="1" id="KW-0812">Transmembrane</keyword>
<dbReference type="RefSeq" id="WP_131172360.1">
    <property type="nucleotide sequence ID" value="NZ_FXTL01000011.1"/>
</dbReference>
<dbReference type="OrthoDB" id="9796461at2"/>
<gene>
    <name evidence="3" type="ORF">ET996_09680</name>
</gene>
<proteinExistence type="predicted"/>
<accession>A0A4Q9KJT6</accession>
<evidence type="ECO:0000313" key="4">
    <source>
        <dbReference type="Proteomes" id="UP000291933"/>
    </source>
</evidence>
<feature type="transmembrane region" description="Helical" evidence="1">
    <location>
        <begin position="294"/>
        <end position="311"/>
    </location>
</feature>
<evidence type="ECO:0000259" key="2">
    <source>
        <dbReference type="Pfam" id="PF01757"/>
    </source>
</evidence>
<reference evidence="3 4" key="1">
    <citation type="submission" date="2019-01" db="EMBL/GenBank/DDBJ databases">
        <title>Lactibacter flavus gen. nov., sp. nov., a novel bacterium of the family Propionibacteriaceae isolated from raw milk and dairy products.</title>
        <authorList>
            <person name="Huptas C."/>
            <person name="Wenning M."/>
            <person name="Breitenwieser F."/>
            <person name="Doll E."/>
            <person name="Von Neubeck M."/>
            <person name="Busse H.-J."/>
            <person name="Scherer S."/>
        </authorList>
    </citation>
    <scope>NUCLEOTIDE SEQUENCE [LARGE SCALE GENOMIC DNA]</scope>
    <source>
        <strain evidence="3 4">DSM 22130</strain>
    </source>
</reference>
<evidence type="ECO:0000256" key="1">
    <source>
        <dbReference type="SAM" id="Phobius"/>
    </source>
</evidence>
<dbReference type="Proteomes" id="UP000291933">
    <property type="component" value="Unassembled WGS sequence"/>
</dbReference>
<keyword evidence="3" id="KW-0808">Transferase</keyword>
<protein>
    <submittedName>
        <fullName evidence="3">Acyltransferase</fullName>
    </submittedName>
</protein>
<keyword evidence="1" id="KW-0472">Membrane</keyword>
<comment type="caution">
    <text evidence="3">The sequence shown here is derived from an EMBL/GenBank/DDBJ whole genome shotgun (WGS) entry which is preliminary data.</text>
</comment>
<feature type="transmembrane region" description="Helical" evidence="1">
    <location>
        <begin position="269"/>
        <end position="288"/>
    </location>
</feature>
<dbReference type="GO" id="GO:0016020">
    <property type="term" value="C:membrane"/>
    <property type="evidence" value="ECO:0007669"/>
    <property type="project" value="TreeGrafter"/>
</dbReference>
<dbReference type="AlphaFoldDB" id="A0A4Q9KJT6"/>
<feature type="transmembrane region" description="Helical" evidence="1">
    <location>
        <begin position="346"/>
        <end position="367"/>
    </location>
</feature>
<feature type="transmembrane region" description="Helical" evidence="1">
    <location>
        <begin position="48"/>
        <end position="67"/>
    </location>
</feature>
<dbReference type="Pfam" id="PF01757">
    <property type="entry name" value="Acyl_transf_3"/>
    <property type="match status" value="1"/>
</dbReference>
<feature type="transmembrane region" description="Helical" evidence="1">
    <location>
        <begin position="190"/>
        <end position="209"/>
    </location>
</feature>
<keyword evidence="1" id="KW-1133">Transmembrane helix</keyword>
<feature type="transmembrane region" description="Helical" evidence="1">
    <location>
        <begin position="116"/>
        <end position="137"/>
    </location>
</feature>
<dbReference type="GO" id="GO:0000271">
    <property type="term" value="P:polysaccharide biosynthetic process"/>
    <property type="evidence" value="ECO:0007669"/>
    <property type="project" value="TreeGrafter"/>
</dbReference>
<sequence length="397" mass="42975">MSQPTGADAPAAAGGGGLAGRLVTSIAPRADGMLFGTRLNPRRNSLNLVRLILASSVIVHHAYPLISKSDFGPQYLGDGIGGWAVAGFFCLSGYLITGSRFGKSFGDYLTLRIARIYPAFIMCLVVTAFVFAPLNFFHQRGNLAGFWSASTTPAGYIFSNLTLKMYSWDAAGTPIGVPYAAVWNGSLWSLYYEFFCYVIVGILGCFAIARRSPWPVVILWLASIASRVAYPHLSRYLGMGFDGEVLTKLVPYFLAGGVLHVVKRRIGMHWLAALVSIVLFVLCMKINVYAGGQVGSLFAAYALLYAGHLLPSPEWTRVHDVSYGMYIYGFPTQQLVMTFAPQVGFFGLIGIALVGTSILASASWFLLERPIIDRVRDSLVAEHKAPPPVAPLAAPPT</sequence>
<organism evidence="3 4">
    <name type="scientific">Propioniciclava tarda</name>
    <dbReference type="NCBI Taxonomy" id="433330"/>
    <lineage>
        <taxon>Bacteria</taxon>
        <taxon>Bacillati</taxon>
        <taxon>Actinomycetota</taxon>
        <taxon>Actinomycetes</taxon>
        <taxon>Propionibacteriales</taxon>
        <taxon>Propionibacteriaceae</taxon>
        <taxon>Propioniciclava</taxon>
    </lineage>
</organism>
<dbReference type="PANTHER" id="PTHR23028:SF131">
    <property type="entry name" value="BLR2367 PROTEIN"/>
    <property type="match status" value="1"/>
</dbReference>
<dbReference type="InterPro" id="IPR002656">
    <property type="entry name" value="Acyl_transf_3_dom"/>
</dbReference>
<feature type="domain" description="Acyltransferase 3" evidence="2">
    <location>
        <begin position="44"/>
        <end position="359"/>
    </location>
</feature>
<feature type="transmembrane region" description="Helical" evidence="1">
    <location>
        <begin position="216"/>
        <end position="233"/>
    </location>
</feature>
<evidence type="ECO:0000313" key="3">
    <source>
        <dbReference type="EMBL" id="TBT94658.1"/>
    </source>
</evidence>